<keyword evidence="5" id="KW-1185">Reference proteome</keyword>
<accession>A0AAV8VCE7</accession>
<evidence type="ECO:0000256" key="2">
    <source>
        <dbReference type="SAM" id="MobiDB-lite"/>
    </source>
</evidence>
<dbReference type="Proteomes" id="UP001159042">
    <property type="component" value="Unassembled WGS sequence"/>
</dbReference>
<dbReference type="Gene3D" id="4.10.60.10">
    <property type="entry name" value="Zinc finger, CCHC-type"/>
    <property type="match status" value="1"/>
</dbReference>
<dbReference type="GO" id="GO:0015074">
    <property type="term" value="P:DNA integration"/>
    <property type="evidence" value="ECO:0007669"/>
    <property type="project" value="InterPro"/>
</dbReference>
<dbReference type="EMBL" id="JANEYG010000163">
    <property type="protein sequence ID" value="KAJ8911758.1"/>
    <property type="molecule type" value="Genomic_DNA"/>
</dbReference>
<organism evidence="4 5">
    <name type="scientific">Exocentrus adspersus</name>
    <dbReference type="NCBI Taxonomy" id="1586481"/>
    <lineage>
        <taxon>Eukaryota</taxon>
        <taxon>Metazoa</taxon>
        <taxon>Ecdysozoa</taxon>
        <taxon>Arthropoda</taxon>
        <taxon>Hexapoda</taxon>
        <taxon>Insecta</taxon>
        <taxon>Pterygota</taxon>
        <taxon>Neoptera</taxon>
        <taxon>Endopterygota</taxon>
        <taxon>Coleoptera</taxon>
        <taxon>Polyphaga</taxon>
        <taxon>Cucujiformia</taxon>
        <taxon>Chrysomeloidea</taxon>
        <taxon>Cerambycidae</taxon>
        <taxon>Lamiinae</taxon>
        <taxon>Acanthocinini</taxon>
        <taxon>Exocentrus</taxon>
    </lineage>
</organism>
<dbReference type="AlphaFoldDB" id="A0AAV8VCE7"/>
<dbReference type="Gene3D" id="1.10.340.70">
    <property type="match status" value="1"/>
</dbReference>
<sequence length="958" mass="107745">MALNSVTLTQEQFQELLSRINNVPVQEGNFTKCSSRFNGSKDSDVKAFIDAVQTYKDCSKVSDANALRGLPMLLDGFAATWWQGVKNSTASWTDAIDLLQTTYGPKKPNYKVFRELFSKEQDSKTNCDIFICNVRAILSQLPPDTLSESLQLDMVYGLLHKRIREKVTRDEITTFTDLLKKCRLAEETFTDHFDDKPADASKRIKCNFCKFFGHTKEECRKLNYKKENPQQASTIGKTDPKPVTAVTATTAQTALSTSSSTIRCFGCSKPGYVRSNCPDCRTPTSSASSSIDFCSLESTTKTISPKARPVLPIQILTSNGTGMIDTAARQSVASASLCKVLENAGHEFSYDQLRIRLADGTVKDSNVRITTVDVNLQGRSIPTTFICLPTAEITLLGIEFLSTADISIDVGKQLWYFNNSPDEKFILNFENIDTSSSLEIHSISILRSDEGTMLSTEEKARLTKLLDGKHNVVADMLSRPPCSHNETISCDVCLVTVDLPSRTPEDIRTEQLKDPEVRKIIESFEAHQNDDFPKWTARGYLMSSGVLYKYSDDHEEAQLVVPAHERVRVLQEHHDSPTAAHYGAERTIQRIARQYYFTGMRRFIAEYVKACPECQRYKASNQKPAGLVQTPVYAQRFETLAVDLFGPLPVTPKGYQWIFIIEDTASKWIELYPLEKATALECARTLIDEVFLRYGLPRRIISDNGVQFVSAIMQHVCHCLGIKQNLIPLYHPEANMVERKNRDLKPRLAILVGNDHTSWVEKLPSIRFAMNSMKCESTGYTPAYLTFARELRTPDEVNNDLRAVVQSDNFIPQITPYLDNIALILADAKSTNEKAQDRHKIYADEQRRPMSSFEVGDKVWVASFTRSNMQKKVTSKFDPKRDGPYVISRKVSSTSFEITNPDSPDTPLGTYHCSLLTPCNVPDSISPVKPLKKRGRPRKKPVSPGSSPGRHQNQRGRL</sequence>
<dbReference type="InterPro" id="IPR021109">
    <property type="entry name" value="Peptidase_aspartic_dom_sf"/>
</dbReference>
<dbReference type="InterPro" id="IPR041588">
    <property type="entry name" value="Integrase_H2C2"/>
</dbReference>
<dbReference type="EC" id="2.7.7.49" evidence="1"/>
<dbReference type="SUPFAM" id="SSF53098">
    <property type="entry name" value="Ribonuclease H-like"/>
    <property type="match status" value="1"/>
</dbReference>
<dbReference type="InterPro" id="IPR050951">
    <property type="entry name" value="Retrovirus_Pol_polyprotein"/>
</dbReference>
<dbReference type="FunFam" id="1.10.340.70:FF:000001">
    <property type="entry name" value="Retrovirus-related Pol polyprotein from transposon gypsy-like Protein"/>
    <property type="match status" value="1"/>
</dbReference>
<proteinExistence type="predicted"/>
<evidence type="ECO:0000313" key="4">
    <source>
        <dbReference type="EMBL" id="KAJ8911758.1"/>
    </source>
</evidence>
<dbReference type="PROSITE" id="PS50994">
    <property type="entry name" value="INTEGRASE"/>
    <property type="match status" value="1"/>
</dbReference>
<dbReference type="FunFam" id="3.30.420.10:FF:000032">
    <property type="entry name" value="Retrovirus-related Pol polyprotein from transposon 297-like Protein"/>
    <property type="match status" value="1"/>
</dbReference>
<dbReference type="InterPro" id="IPR001584">
    <property type="entry name" value="Integrase_cat-core"/>
</dbReference>
<reference evidence="4 5" key="1">
    <citation type="journal article" date="2023" name="Insect Mol. Biol.">
        <title>Genome sequencing provides insights into the evolution of gene families encoding plant cell wall-degrading enzymes in longhorned beetles.</title>
        <authorList>
            <person name="Shin N.R."/>
            <person name="Okamura Y."/>
            <person name="Kirsch R."/>
            <person name="Pauchet Y."/>
        </authorList>
    </citation>
    <scope>NUCLEOTIDE SEQUENCE [LARGE SCALE GENOMIC DNA]</scope>
    <source>
        <strain evidence="4">EAD_L_NR</strain>
    </source>
</reference>
<dbReference type="InterPro" id="IPR012337">
    <property type="entry name" value="RNaseH-like_sf"/>
</dbReference>
<dbReference type="GO" id="GO:0003676">
    <property type="term" value="F:nucleic acid binding"/>
    <property type="evidence" value="ECO:0007669"/>
    <property type="project" value="InterPro"/>
</dbReference>
<dbReference type="Pfam" id="PF00665">
    <property type="entry name" value="rve"/>
    <property type="match status" value="1"/>
</dbReference>
<dbReference type="Pfam" id="PF17921">
    <property type="entry name" value="Integrase_H2C2"/>
    <property type="match status" value="1"/>
</dbReference>
<evidence type="ECO:0000313" key="5">
    <source>
        <dbReference type="Proteomes" id="UP001159042"/>
    </source>
</evidence>
<comment type="caution">
    <text evidence="4">The sequence shown here is derived from an EMBL/GenBank/DDBJ whole genome shotgun (WGS) entry which is preliminary data.</text>
</comment>
<feature type="compositionally biased region" description="Basic residues" evidence="2">
    <location>
        <begin position="930"/>
        <end position="941"/>
    </location>
</feature>
<dbReference type="Gene3D" id="3.30.420.10">
    <property type="entry name" value="Ribonuclease H-like superfamily/Ribonuclease H"/>
    <property type="match status" value="1"/>
</dbReference>
<evidence type="ECO:0000256" key="1">
    <source>
        <dbReference type="ARBA" id="ARBA00012493"/>
    </source>
</evidence>
<dbReference type="InterPro" id="IPR036397">
    <property type="entry name" value="RNaseH_sf"/>
</dbReference>
<dbReference type="Gene3D" id="2.40.70.10">
    <property type="entry name" value="Acid Proteases"/>
    <property type="match status" value="1"/>
</dbReference>
<dbReference type="GO" id="GO:0003964">
    <property type="term" value="F:RNA-directed DNA polymerase activity"/>
    <property type="evidence" value="ECO:0007669"/>
    <property type="project" value="UniProtKB-EC"/>
</dbReference>
<feature type="domain" description="Integrase catalytic" evidence="3">
    <location>
        <begin position="627"/>
        <end position="790"/>
    </location>
</feature>
<evidence type="ECO:0000259" key="3">
    <source>
        <dbReference type="PROSITE" id="PS50994"/>
    </source>
</evidence>
<gene>
    <name evidence="4" type="ORF">NQ315_008810</name>
</gene>
<feature type="region of interest" description="Disordered" evidence="2">
    <location>
        <begin position="918"/>
        <end position="958"/>
    </location>
</feature>
<dbReference type="PANTHER" id="PTHR37984:SF15">
    <property type="entry name" value="INTEGRASE CATALYTIC DOMAIN-CONTAINING PROTEIN"/>
    <property type="match status" value="1"/>
</dbReference>
<name>A0AAV8VCE7_9CUCU</name>
<protein>
    <recommendedName>
        <fullName evidence="1">RNA-directed DNA polymerase</fullName>
        <ecNumber evidence="1">2.7.7.49</ecNumber>
    </recommendedName>
</protein>
<dbReference type="PANTHER" id="PTHR37984">
    <property type="entry name" value="PROTEIN CBG26694"/>
    <property type="match status" value="1"/>
</dbReference>